<dbReference type="KEGG" id="falb:HYN59_06140"/>
<protein>
    <submittedName>
        <fullName evidence="1">Uncharacterized protein</fullName>
    </submittedName>
</protein>
<dbReference type="AlphaFoldDB" id="A0A2S1QWE3"/>
<dbReference type="OrthoDB" id="1273330at2"/>
<dbReference type="EMBL" id="CP029186">
    <property type="protein sequence ID" value="AWH84726.1"/>
    <property type="molecule type" value="Genomic_DNA"/>
</dbReference>
<dbReference type="Proteomes" id="UP000244929">
    <property type="component" value="Chromosome"/>
</dbReference>
<evidence type="ECO:0000313" key="2">
    <source>
        <dbReference type="Proteomes" id="UP000244929"/>
    </source>
</evidence>
<keyword evidence="2" id="KW-1185">Reference proteome</keyword>
<name>A0A2S1QWE3_9FLAO</name>
<gene>
    <name evidence="1" type="ORF">HYN59_06140</name>
</gene>
<evidence type="ECO:0000313" key="1">
    <source>
        <dbReference type="EMBL" id="AWH84726.1"/>
    </source>
</evidence>
<reference evidence="1 2" key="1">
    <citation type="submission" date="2018-04" db="EMBL/GenBank/DDBJ databases">
        <title>Genome sequencing of Flavobacterium sp. HYN0059.</title>
        <authorList>
            <person name="Yi H."/>
            <person name="Baek C."/>
        </authorList>
    </citation>
    <scope>NUCLEOTIDE SEQUENCE [LARGE SCALE GENOMIC DNA]</scope>
    <source>
        <strain evidence="1 2">HYN0059</strain>
    </source>
</reference>
<organism evidence="1 2">
    <name type="scientific">Flavobacterium album</name>
    <dbReference type="NCBI Taxonomy" id="2175091"/>
    <lineage>
        <taxon>Bacteria</taxon>
        <taxon>Pseudomonadati</taxon>
        <taxon>Bacteroidota</taxon>
        <taxon>Flavobacteriia</taxon>
        <taxon>Flavobacteriales</taxon>
        <taxon>Flavobacteriaceae</taxon>
        <taxon>Flavobacterium</taxon>
    </lineage>
</organism>
<sequence>MYDLTQKYEDFKTQLQHNPRTGIESCGGGYLEIIPAHINIQLYVLNGEPDDEPDYERDFTFSLDDSFKELIEVSWDNNLQYSFEKDNSNHPNLAHRQDNIGSYSFTSPRNFLNSKPWLKDLTDEDNKDYELIKKLHIIDNTNVKYQYACICFDSKTDNSIFENKLYLYQDENVHHLKLSLREYYETCLKMYCIENWQLLFIDKEEVAAYGTEIGSLVKTYRDLKIAFPENDLSFIENRLREYGASL</sequence>
<proteinExistence type="predicted"/>
<dbReference type="RefSeq" id="WP_108777432.1">
    <property type="nucleotide sequence ID" value="NZ_CP029186.1"/>
</dbReference>
<accession>A0A2S1QWE3</accession>